<evidence type="ECO:0000313" key="8">
    <source>
        <dbReference type="EMBL" id="AJQ96405.1"/>
    </source>
</evidence>
<dbReference type="GO" id="GO:0102559">
    <property type="term" value="F:peptide chain release factor N(5)-glutamine methyltransferase activity"/>
    <property type="evidence" value="ECO:0007669"/>
    <property type="project" value="UniProtKB-EC"/>
</dbReference>
<feature type="domain" description="Methyltransferase small" evidence="6">
    <location>
        <begin position="110"/>
        <end position="201"/>
    </location>
</feature>
<sequence>MKTIEQALTWAVTELADPEIDIVNRSDTPLLDAQVLLAHVLGESRTYLLAFSEVKVSASNMAEFESLISRRRQGHPVAYLLGEKEFWSLTFYTGASTLIPRADTERLVEVTLETLPETASLSVADLGTGTGAVAIALATERRCWKLFAVEKSPDALVLAEKNIARHQVVNVKPVLSDWLSDFEDLSLDALVSNPPYIDEMDPHLSQGDVRFEPRTALVADDHGLADFKAIIQQAQRVLKPGGWVFFEHGFEQADELSRLLLAAGYHDIECFNDYAHHPRVTRARWQVINA</sequence>
<dbReference type="Proteomes" id="UP000032266">
    <property type="component" value="Chromosome"/>
</dbReference>
<dbReference type="InterPro" id="IPR029063">
    <property type="entry name" value="SAM-dependent_MTases_sf"/>
</dbReference>
<dbReference type="STRING" id="1445510.YC6258_04373"/>
<dbReference type="InterPro" id="IPR019874">
    <property type="entry name" value="RF_methyltr_PrmC"/>
</dbReference>
<feature type="binding site" evidence="5">
    <location>
        <begin position="127"/>
        <end position="131"/>
    </location>
    <ligand>
        <name>S-adenosyl-L-methionine</name>
        <dbReference type="ChEBI" id="CHEBI:59789"/>
    </ligand>
</feature>
<dbReference type="SUPFAM" id="SSF53335">
    <property type="entry name" value="S-adenosyl-L-methionine-dependent methyltransferases"/>
    <property type="match status" value="1"/>
</dbReference>
<accession>A0A0C5VAP1</accession>
<keyword evidence="1 5" id="KW-0489">Methyltransferase</keyword>
<dbReference type="Pfam" id="PF17827">
    <property type="entry name" value="PrmC_N"/>
    <property type="match status" value="1"/>
</dbReference>
<evidence type="ECO:0000259" key="7">
    <source>
        <dbReference type="Pfam" id="PF17827"/>
    </source>
</evidence>
<keyword evidence="3 5" id="KW-0949">S-adenosyl-L-methionine</keyword>
<dbReference type="FunFam" id="3.40.50.150:FF:000053">
    <property type="entry name" value="Release factor glutamine methyltransferase"/>
    <property type="match status" value="1"/>
</dbReference>
<evidence type="ECO:0000313" key="9">
    <source>
        <dbReference type="Proteomes" id="UP000032266"/>
    </source>
</evidence>
<dbReference type="NCBIfam" id="TIGR00536">
    <property type="entry name" value="hemK_fam"/>
    <property type="match status" value="1"/>
</dbReference>
<evidence type="ECO:0000256" key="2">
    <source>
        <dbReference type="ARBA" id="ARBA00022679"/>
    </source>
</evidence>
<dbReference type="HAMAP" id="MF_02126">
    <property type="entry name" value="RF_methyltr_PrmC"/>
    <property type="match status" value="1"/>
</dbReference>
<dbReference type="InterPro" id="IPR007848">
    <property type="entry name" value="Small_mtfrase_dom"/>
</dbReference>
<evidence type="ECO:0000256" key="5">
    <source>
        <dbReference type="HAMAP-Rule" id="MF_02126"/>
    </source>
</evidence>
<proteinExistence type="inferred from homology"/>
<evidence type="ECO:0000256" key="4">
    <source>
        <dbReference type="ARBA" id="ARBA00048391"/>
    </source>
</evidence>
<feature type="binding site" evidence="5">
    <location>
        <position position="150"/>
    </location>
    <ligand>
        <name>S-adenosyl-L-methionine</name>
        <dbReference type="ChEBI" id="CHEBI:59789"/>
    </ligand>
</feature>
<name>A0A0C5VAP1_9GAMM</name>
<protein>
    <recommendedName>
        <fullName evidence="5">Release factor glutamine methyltransferase</fullName>
        <shortName evidence="5">RF MTase</shortName>
        <ecNumber evidence="5">2.1.1.297</ecNumber>
    </recommendedName>
    <alternativeName>
        <fullName evidence="5">N5-glutamine methyltransferase PrmC</fullName>
    </alternativeName>
    <alternativeName>
        <fullName evidence="5">Protein-(glutamine-N5) MTase PrmC</fullName>
    </alternativeName>
    <alternativeName>
        <fullName evidence="5">Protein-glutamine N-methyltransferase PrmC</fullName>
    </alternativeName>
</protein>
<dbReference type="PATRIC" id="fig|1445510.3.peg.4338"/>
<reference evidence="8 9" key="1">
    <citation type="submission" date="2014-01" db="EMBL/GenBank/DDBJ databases">
        <title>Full genme sequencing of cellulolytic bacterium Gynuella sunshinyii YC6258T gen. nov., sp. nov.</title>
        <authorList>
            <person name="Khan H."/>
            <person name="Chung E.J."/>
            <person name="Chung Y.R."/>
        </authorList>
    </citation>
    <scope>NUCLEOTIDE SEQUENCE [LARGE SCALE GENOMIC DNA]</scope>
    <source>
        <strain evidence="8 9">YC6258</strain>
    </source>
</reference>
<dbReference type="RefSeq" id="WP_044618414.1">
    <property type="nucleotide sequence ID" value="NZ_CP007142.1"/>
</dbReference>
<dbReference type="Pfam" id="PF05175">
    <property type="entry name" value="MTS"/>
    <property type="match status" value="1"/>
</dbReference>
<evidence type="ECO:0000259" key="6">
    <source>
        <dbReference type="Pfam" id="PF05175"/>
    </source>
</evidence>
<evidence type="ECO:0000256" key="1">
    <source>
        <dbReference type="ARBA" id="ARBA00022603"/>
    </source>
</evidence>
<dbReference type="NCBIfam" id="TIGR03534">
    <property type="entry name" value="RF_mod_PrmC"/>
    <property type="match status" value="1"/>
</dbReference>
<keyword evidence="9" id="KW-1185">Reference proteome</keyword>
<dbReference type="PANTHER" id="PTHR18895">
    <property type="entry name" value="HEMK METHYLTRANSFERASE"/>
    <property type="match status" value="1"/>
</dbReference>
<feature type="binding site" evidence="5">
    <location>
        <position position="193"/>
    </location>
    <ligand>
        <name>S-adenosyl-L-methionine</name>
        <dbReference type="ChEBI" id="CHEBI:59789"/>
    </ligand>
</feature>
<dbReference type="PANTHER" id="PTHR18895:SF74">
    <property type="entry name" value="MTRF1L RELEASE FACTOR GLUTAMINE METHYLTRANSFERASE"/>
    <property type="match status" value="1"/>
</dbReference>
<dbReference type="HOGENOM" id="CLU_018398_3_1_6"/>
<dbReference type="Gene3D" id="3.40.50.150">
    <property type="entry name" value="Vaccinia Virus protein VP39"/>
    <property type="match status" value="1"/>
</dbReference>
<dbReference type="KEGG" id="gsn:YC6258_04373"/>
<comment type="catalytic activity">
    <reaction evidence="4 5">
        <text>L-glutaminyl-[peptide chain release factor] + S-adenosyl-L-methionine = N(5)-methyl-L-glutaminyl-[peptide chain release factor] + S-adenosyl-L-homocysteine + H(+)</text>
        <dbReference type="Rhea" id="RHEA:42896"/>
        <dbReference type="Rhea" id="RHEA-COMP:10271"/>
        <dbReference type="Rhea" id="RHEA-COMP:10272"/>
        <dbReference type="ChEBI" id="CHEBI:15378"/>
        <dbReference type="ChEBI" id="CHEBI:30011"/>
        <dbReference type="ChEBI" id="CHEBI:57856"/>
        <dbReference type="ChEBI" id="CHEBI:59789"/>
        <dbReference type="ChEBI" id="CHEBI:61891"/>
        <dbReference type="EC" id="2.1.1.297"/>
    </reaction>
</comment>
<dbReference type="CDD" id="cd02440">
    <property type="entry name" value="AdoMet_MTases"/>
    <property type="match status" value="1"/>
</dbReference>
<dbReference type="GO" id="GO:0032259">
    <property type="term" value="P:methylation"/>
    <property type="evidence" value="ECO:0007669"/>
    <property type="project" value="UniProtKB-KW"/>
</dbReference>
<dbReference type="InterPro" id="IPR050320">
    <property type="entry name" value="N5-glutamine_MTase"/>
</dbReference>
<dbReference type="EMBL" id="CP007142">
    <property type="protein sequence ID" value="AJQ96405.1"/>
    <property type="molecule type" value="Genomic_DNA"/>
</dbReference>
<comment type="function">
    <text evidence="5">Methylates the class 1 translation termination release factors RF1/PrfA and RF2/PrfB on the glutamine residue of the universally conserved GGQ motif.</text>
</comment>
<dbReference type="InterPro" id="IPR040758">
    <property type="entry name" value="PrmC_N"/>
</dbReference>
<keyword evidence="2 5" id="KW-0808">Transferase</keyword>
<organism evidence="8 9">
    <name type="scientific">Gynuella sunshinyii YC6258</name>
    <dbReference type="NCBI Taxonomy" id="1445510"/>
    <lineage>
        <taxon>Bacteria</taxon>
        <taxon>Pseudomonadati</taxon>
        <taxon>Pseudomonadota</taxon>
        <taxon>Gammaproteobacteria</taxon>
        <taxon>Oceanospirillales</taxon>
        <taxon>Saccharospirillaceae</taxon>
        <taxon>Gynuella</taxon>
    </lineage>
</organism>
<gene>
    <name evidence="5" type="primary">prmC</name>
    <name evidence="8" type="ORF">YC6258_04373</name>
</gene>
<feature type="domain" description="Release factor glutamine methyltransferase N-terminal" evidence="7">
    <location>
        <begin position="6"/>
        <end position="82"/>
    </location>
</feature>
<dbReference type="OrthoDB" id="9800643at2"/>
<feature type="binding site" evidence="5">
    <location>
        <begin position="193"/>
        <end position="196"/>
    </location>
    <ligand>
        <name>substrate</name>
    </ligand>
</feature>
<dbReference type="GO" id="GO:0003676">
    <property type="term" value="F:nucleic acid binding"/>
    <property type="evidence" value="ECO:0007669"/>
    <property type="project" value="InterPro"/>
</dbReference>
<dbReference type="InterPro" id="IPR004556">
    <property type="entry name" value="HemK-like"/>
</dbReference>
<dbReference type="AlphaFoldDB" id="A0A0C5VAP1"/>
<dbReference type="EC" id="2.1.1.297" evidence="5"/>
<evidence type="ECO:0000256" key="3">
    <source>
        <dbReference type="ARBA" id="ARBA00022691"/>
    </source>
</evidence>
<dbReference type="InterPro" id="IPR002052">
    <property type="entry name" value="DNA_methylase_N6_adenine_CS"/>
</dbReference>
<dbReference type="PROSITE" id="PS00092">
    <property type="entry name" value="N6_MTASE"/>
    <property type="match status" value="1"/>
</dbReference>
<feature type="binding site" evidence="5">
    <location>
        <position position="178"/>
    </location>
    <ligand>
        <name>S-adenosyl-L-methionine</name>
        <dbReference type="ChEBI" id="CHEBI:59789"/>
    </ligand>
</feature>
<comment type="similarity">
    <text evidence="5">Belongs to the protein N5-glutamine methyltransferase family. PrmC subfamily.</text>
</comment>
<dbReference type="Gene3D" id="1.10.8.10">
    <property type="entry name" value="DNA helicase RuvA subunit, C-terminal domain"/>
    <property type="match status" value="1"/>
</dbReference>